<dbReference type="RefSeq" id="WP_147098367.1">
    <property type="nucleotide sequence ID" value="NZ_VOOS01000001.1"/>
</dbReference>
<dbReference type="Pfam" id="PF03091">
    <property type="entry name" value="CutA1"/>
    <property type="match status" value="1"/>
</dbReference>
<keyword evidence="2" id="KW-1185">Reference proteome</keyword>
<dbReference type="EMBL" id="VOOS01000001">
    <property type="protein sequence ID" value="TXB67119.1"/>
    <property type="molecule type" value="Genomic_DNA"/>
</dbReference>
<dbReference type="Proteomes" id="UP000321721">
    <property type="component" value="Unassembled WGS sequence"/>
</dbReference>
<evidence type="ECO:0000313" key="2">
    <source>
        <dbReference type="Proteomes" id="UP000321721"/>
    </source>
</evidence>
<proteinExistence type="predicted"/>
<comment type="caution">
    <text evidence="1">The sequence shown here is derived from an EMBL/GenBank/DDBJ whole genome shotgun (WGS) entry which is preliminary data.</text>
</comment>
<organism evidence="1 2">
    <name type="scientific">Vicingus serpentipes</name>
    <dbReference type="NCBI Taxonomy" id="1926625"/>
    <lineage>
        <taxon>Bacteria</taxon>
        <taxon>Pseudomonadati</taxon>
        <taxon>Bacteroidota</taxon>
        <taxon>Flavobacteriia</taxon>
        <taxon>Flavobacteriales</taxon>
        <taxon>Vicingaceae</taxon>
        <taxon>Vicingus</taxon>
    </lineage>
</organism>
<dbReference type="AlphaFoldDB" id="A0A5C6RZB8"/>
<evidence type="ECO:0000313" key="1">
    <source>
        <dbReference type="EMBL" id="TXB67119.1"/>
    </source>
</evidence>
<dbReference type="OrthoDB" id="982285at2"/>
<accession>A0A5C6RZB8</accession>
<dbReference type="Gene3D" id="3.30.70.120">
    <property type="match status" value="1"/>
</dbReference>
<dbReference type="InterPro" id="IPR004323">
    <property type="entry name" value="Ion_tolerance_CutA"/>
</dbReference>
<protein>
    <submittedName>
        <fullName evidence="1">Divalent cation tolerance protein CutA</fullName>
    </submittedName>
</protein>
<reference evidence="1 2" key="1">
    <citation type="submission" date="2019-08" db="EMBL/GenBank/DDBJ databases">
        <title>Genome of Vicingus serpentipes NCIMB 15042.</title>
        <authorList>
            <person name="Bowman J.P."/>
        </authorList>
    </citation>
    <scope>NUCLEOTIDE SEQUENCE [LARGE SCALE GENOMIC DNA]</scope>
    <source>
        <strain evidence="1 2">NCIMB 15042</strain>
    </source>
</reference>
<name>A0A5C6RZB8_9FLAO</name>
<sequence>MVLLHVVSNDENQANEIVDFLTKDKLILEAVILEKVKVRRRNAAGELDTFNQIMIMAKTKALLFNHIADLLKKKYSSNMPSIYSLPIVNMDWDQVNELVKETAKI</sequence>
<dbReference type="InterPro" id="IPR015867">
    <property type="entry name" value="N-reg_PII/ATP_PRibTrfase_C"/>
</dbReference>
<dbReference type="GO" id="GO:0010038">
    <property type="term" value="P:response to metal ion"/>
    <property type="evidence" value="ECO:0007669"/>
    <property type="project" value="InterPro"/>
</dbReference>
<gene>
    <name evidence="1" type="ORF">FRY74_02735</name>
</gene>